<dbReference type="GO" id="GO:0009653">
    <property type="term" value="P:anatomical structure morphogenesis"/>
    <property type="evidence" value="ECO:0007669"/>
    <property type="project" value="TreeGrafter"/>
</dbReference>
<reference evidence="10 11" key="1">
    <citation type="submission" date="2018-10" db="EMBL/GenBank/DDBJ databases">
        <authorList>
            <consortium name="Pathogen Informatics"/>
        </authorList>
    </citation>
    <scope>NUCLEOTIDE SEQUENCE [LARGE SCALE GENOMIC DNA]</scope>
</reference>
<keyword evidence="4 7" id="KW-0805">Transcription regulation</keyword>
<keyword evidence="6 7" id="KW-0539">Nucleus</keyword>
<dbReference type="GO" id="GO:0000978">
    <property type="term" value="F:RNA polymerase II cis-regulatory region sequence-specific DNA binding"/>
    <property type="evidence" value="ECO:0007669"/>
    <property type="project" value="TreeGrafter"/>
</dbReference>
<accession>A0A0R3U9C7</accession>
<evidence type="ECO:0000256" key="2">
    <source>
        <dbReference type="ARBA" id="ARBA00022723"/>
    </source>
</evidence>
<evidence type="ECO:0000256" key="4">
    <source>
        <dbReference type="ARBA" id="ARBA00023015"/>
    </source>
</evidence>
<dbReference type="InterPro" id="IPR013790">
    <property type="entry name" value="Dwarfin"/>
</dbReference>
<dbReference type="InterPro" id="IPR008984">
    <property type="entry name" value="SMAD_FHA_dom_sf"/>
</dbReference>
<evidence type="ECO:0000259" key="8">
    <source>
        <dbReference type="PROSITE" id="PS51075"/>
    </source>
</evidence>
<dbReference type="PROSITE" id="PS51076">
    <property type="entry name" value="MH2"/>
    <property type="match status" value="1"/>
</dbReference>
<dbReference type="EMBL" id="UXSR01000831">
    <property type="protein sequence ID" value="VDD77522.1"/>
    <property type="molecule type" value="Genomic_DNA"/>
</dbReference>
<evidence type="ECO:0000259" key="9">
    <source>
        <dbReference type="PROSITE" id="PS51076"/>
    </source>
</evidence>
<name>A0A0R3U9C7_MESCO</name>
<dbReference type="Proteomes" id="UP000267029">
    <property type="component" value="Unassembled WGS sequence"/>
</dbReference>
<gene>
    <name evidence="10" type="ORF">MCOS_LOCUS3525</name>
</gene>
<dbReference type="SUPFAM" id="SSF49879">
    <property type="entry name" value="SMAD/FHA domain"/>
    <property type="match status" value="1"/>
</dbReference>
<dbReference type="OrthoDB" id="5794312at2759"/>
<dbReference type="GO" id="GO:0071144">
    <property type="term" value="C:heteromeric SMAD protein complex"/>
    <property type="evidence" value="ECO:0007669"/>
    <property type="project" value="TreeGrafter"/>
</dbReference>
<dbReference type="Gene3D" id="2.60.200.10">
    <property type="match status" value="1"/>
</dbReference>
<feature type="domain" description="MH1" evidence="8">
    <location>
        <begin position="4"/>
        <end position="128"/>
    </location>
</feature>
<dbReference type="InterPro" id="IPR013019">
    <property type="entry name" value="MAD_homology_MH1"/>
</dbReference>
<dbReference type="SMART" id="SM00524">
    <property type="entry name" value="DWB"/>
    <property type="match status" value="1"/>
</dbReference>
<dbReference type="InterPro" id="IPR003619">
    <property type="entry name" value="MAD_homology1_Dwarfin-type"/>
</dbReference>
<dbReference type="SMART" id="SM00523">
    <property type="entry name" value="DWA"/>
    <property type="match status" value="1"/>
</dbReference>
<dbReference type="InterPro" id="IPR001132">
    <property type="entry name" value="SMAD_dom_Dwarfin-type"/>
</dbReference>
<dbReference type="InterPro" id="IPR017855">
    <property type="entry name" value="SMAD-like_dom_sf"/>
</dbReference>
<dbReference type="GO" id="GO:0046872">
    <property type="term" value="F:metal ion binding"/>
    <property type="evidence" value="ECO:0007669"/>
    <property type="project" value="UniProtKB-KW"/>
</dbReference>
<dbReference type="GO" id="GO:0060395">
    <property type="term" value="P:SMAD protein signal transduction"/>
    <property type="evidence" value="ECO:0007669"/>
    <property type="project" value="TreeGrafter"/>
</dbReference>
<evidence type="ECO:0000256" key="3">
    <source>
        <dbReference type="ARBA" id="ARBA00022833"/>
    </source>
</evidence>
<dbReference type="InterPro" id="IPR036578">
    <property type="entry name" value="SMAD_MH1_sf"/>
</dbReference>
<dbReference type="PROSITE" id="PS51075">
    <property type="entry name" value="MH1"/>
    <property type="match status" value="1"/>
</dbReference>
<keyword evidence="7" id="KW-0963">Cytoplasm</keyword>
<dbReference type="STRING" id="53468.A0A0R3U9C7"/>
<proteinExistence type="inferred from homology"/>
<dbReference type="GO" id="GO:0005737">
    <property type="term" value="C:cytoplasm"/>
    <property type="evidence" value="ECO:0007669"/>
    <property type="project" value="UniProtKB-SubCell"/>
</dbReference>
<protein>
    <recommendedName>
        <fullName evidence="7">Mothers against decapentaplegic homolog</fullName>
        <shortName evidence="7">MAD homolog</shortName>
        <shortName evidence="7">Mothers against DPP homolog</shortName>
    </recommendedName>
    <alternativeName>
        <fullName evidence="7">SMAD family member</fullName>
    </alternativeName>
</protein>
<organism evidence="10 11">
    <name type="scientific">Mesocestoides corti</name>
    <name type="common">Flatworm</name>
    <dbReference type="NCBI Taxonomy" id="53468"/>
    <lineage>
        <taxon>Eukaryota</taxon>
        <taxon>Metazoa</taxon>
        <taxon>Spiralia</taxon>
        <taxon>Lophotrochozoa</taxon>
        <taxon>Platyhelminthes</taxon>
        <taxon>Cestoda</taxon>
        <taxon>Eucestoda</taxon>
        <taxon>Cyclophyllidea</taxon>
        <taxon>Mesocestoididae</taxon>
        <taxon>Mesocestoides</taxon>
    </lineage>
</organism>
<evidence type="ECO:0000313" key="11">
    <source>
        <dbReference type="Proteomes" id="UP000267029"/>
    </source>
</evidence>
<keyword evidence="3" id="KW-0862">Zinc</keyword>
<evidence type="ECO:0000256" key="1">
    <source>
        <dbReference type="ARBA" id="ARBA00005545"/>
    </source>
</evidence>
<dbReference type="Pfam" id="PF03166">
    <property type="entry name" value="MH2"/>
    <property type="match status" value="1"/>
</dbReference>
<sequence length="398" mass="45260">MLDQTVDLLKNDLFNLPFTGALGWKQGDEESKWAQKAIETLVKKLKKRKGVVDRLQYALSHPGEPSECVSHRKGFPHVIYCRVWRWPDLQSHHELKSLECCQFPFDSKQKEICINPYHYKRVDYPVLPPVLVPRQSEYPTIKEGQTASTFDFADRKSLAKYILLQKSHFLAFSVLIPQSIILNCFSISLNHIAQSIPYQEPRYWCTVVYYEMNTRVGEAYFASSPSVLVDGFTNPSKTSDRFSLGILSNINRTPVVENTRKQIGKGIHLYTVAGDTFIECLSDSSVFVQSRLCNESHGFHPTTVVKIPPGCSLKVFSNSEFARVLHQTVSLGVEAVYDIVKVCTLRLSFVKGWGAEYHRQDVTSTPCWAEIHLRGPLFWLDRVLRQMGPSPNPVSSVS</sequence>
<comment type="similarity">
    <text evidence="1 7">Belongs to the dwarfin/SMAD family.</text>
</comment>
<evidence type="ECO:0000256" key="7">
    <source>
        <dbReference type="RuleBase" id="RU361195"/>
    </source>
</evidence>
<keyword evidence="11" id="KW-1185">Reference proteome</keyword>
<dbReference type="AlphaFoldDB" id="A0A0R3U9C7"/>
<dbReference type="SUPFAM" id="SSF56366">
    <property type="entry name" value="SMAD MH1 domain"/>
    <property type="match status" value="1"/>
</dbReference>
<dbReference type="PANTHER" id="PTHR13703:SF61">
    <property type="entry name" value="PROTEIN MOTHERS AGAINST DPP"/>
    <property type="match status" value="1"/>
</dbReference>
<dbReference type="GO" id="GO:0030154">
    <property type="term" value="P:cell differentiation"/>
    <property type="evidence" value="ECO:0007669"/>
    <property type="project" value="TreeGrafter"/>
</dbReference>
<evidence type="ECO:0000256" key="6">
    <source>
        <dbReference type="ARBA" id="ARBA00023242"/>
    </source>
</evidence>
<dbReference type="Pfam" id="PF03165">
    <property type="entry name" value="MH1"/>
    <property type="match status" value="1"/>
</dbReference>
<dbReference type="GO" id="GO:0000981">
    <property type="term" value="F:DNA-binding transcription factor activity, RNA polymerase II-specific"/>
    <property type="evidence" value="ECO:0007669"/>
    <property type="project" value="TreeGrafter"/>
</dbReference>
<comment type="subcellular location">
    <subcellularLocation>
        <location evidence="7">Cytoplasm</location>
    </subcellularLocation>
    <subcellularLocation>
        <location evidence="7">Nucleus</location>
    </subcellularLocation>
</comment>
<feature type="domain" description="MH2" evidence="9">
    <location>
        <begin position="204"/>
        <end position="398"/>
    </location>
</feature>
<evidence type="ECO:0000313" key="10">
    <source>
        <dbReference type="EMBL" id="VDD77522.1"/>
    </source>
</evidence>
<dbReference type="Gene3D" id="3.90.520.10">
    <property type="entry name" value="SMAD MH1 domain"/>
    <property type="match status" value="1"/>
</dbReference>
<dbReference type="GO" id="GO:0070411">
    <property type="term" value="F:I-SMAD binding"/>
    <property type="evidence" value="ECO:0007669"/>
    <property type="project" value="TreeGrafter"/>
</dbReference>
<dbReference type="PANTHER" id="PTHR13703">
    <property type="entry name" value="SMAD"/>
    <property type="match status" value="1"/>
</dbReference>
<keyword evidence="2" id="KW-0479">Metal-binding</keyword>
<evidence type="ECO:0000256" key="5">
    <source>
        <dbReference type="ARBA" id="ARBA00023163"/>
    </source>
</evidence>
<dbReference type="GO" id="GO:0030509">
    <property type="term" value="P:BMP signaling pathway"/>
    <property type="evidence" value="ECO:0007669"/>
    <property type="project" value="TreeGrafter"/>
</dbReference>
<keyword evidence="5 7" id="KW-0804">Transcription</keyword>